<keyword evidence="1" id="KW-0732">Signal</keyword>
<evidence type="ECO:0000259" key="2">
    <source>
        <dbReference type="PROSITE" id="PS50835"/>
    </source>
</evidence>
<keyword evidence="4" id="KW-1185">Reference proteome</keyword>
<organism evidence="3 4">
    <name type="scientific">Tachysurus vachellii</name>
    <name type="common">Darkbarbel catfish</name>
    <name type="synonym">Pelteobagrus vachellii</name>
    <dbReference type="NCBI Taxonomy" id="175792"/>
    <lineage>
        <taxon>Eukaryota</taxon>
        <taxon>Metazoa</taxon>
        <taxon>Chordata</taxon>
        <taxon>Craniata</taxon>
        <taxon>Vertebrata</taxon>
        <taxon>Euteleostomi</taxon>
        <taxon>Actinopterygii</taxon>
        <taxon>Neopterygii</taxon>
        <taxon>Teleostei</taxon>
        <taxon>Ostariophysi</taxon>
        <taxon>Siluriformes</taxon>
        <taxon>Bagridae</taxon>
        <taxon>Tachysurus</taxon>
    </lineage>
</organism>
<name>A0AA88SC37_TACVA</name>
<feature type="signal peptide" evidence="1">
    <location>
        <begin position="1"/>
        <end position="28"/>
    </location>
</feature>
<accession>A0AA88SC37</accession>
<dbReference type="PROSITE" id="PS50835">
    <property type="entry name" value="IG_LIKE"/>
    <property type="match status" value="1"/>
</dbReference>
<dbReference type="AlphaFoldDB" id="A0AA88SC37"/>
<feature type="domain" description="Ig-like" evidence="2">
    <location>
        <begin position="34"/>
        <end position="133"/>
    </location>
</feature>
<dbReference type="InterPro" id="IPR036179">
    <property type="entry name" value="Ig-like_dom_sf"/>
</dbReference>
<proteinExistence type="predicted"/>
<evidence type="ECO:0000313" key="4">
    <source>
        <dbReference type="Proteomes" id="UP001187315"/>
    </source>
</evidence>
<dbReference type="InterPro" id="IPR013783">
    <property type="entry name" value="Ig-like_fold"/>
</dbReference>
<gene>
    <name evidence="3" type="ORF">Q7C36_017860</name>
</gene>
<dbReference type="Gene3D" id="2.60.40.10">
    <property type="entry name" value="Immunoglobulins"/>
    <property type="match status" value="1"/>
</dbReference>
<dbReference type="Proteomes" id="UP001187315">
    <property type="component" value="Unassembled WGS sequence"/>
</dbReference>
<evidence type="ECO:0000313" key="3">
    <source>
        <dbReference type="EMBL" id="KAK2826934.1"/>
    </source>
</evidence>
<sequence length="141" mass="15971">MTWTHTITVSTCVYLTAVMLLHCSPSAAHPIKAPTIVNLSHKRLAHGHRISCKVNPGGLRHETMVYWLVNGEFIEKVYQNISVTKTERKSDDGTEFIQTKVVFRDFSQDDFNTQFTCVALSPAGFAKENLRIRKCSRQCLT</sequence>
<feature type="chain" id="PRO_5041648055" description="Ig-like domain-containing protein" evidence="1">
    <location>
        <begin position="29"/>
        <end position="141"/>
    </location>
</feature>
<reference evidence="3" key="1">
    <citation type="submission" date="2023-08" db="EMBL/GenBank/DDBJ databases">
        <title>Pelteobagrus vachellii genome.</title>
        <authorList>
            <person name="Liu H."/>
        </authorList>
    </citation>
    <scope>NUCLEOTIDE SEQUENCE</scope>
    <source>
        <strain evidence="3">PRFRI_2022a</strain>
        <tissue evidence="3">Muscle</tissue>
    </source>
</reference>
<dbReference type="SUPFAM" id="SSF48726">
    <property type="entry name" value="Immunoglobulin"/>
    <property type="match status" value="1"/>
</dbReference>
<dbReference type="InterPro" id="IPR055139">
    <property type="entry name" value="IL18BP-like_dom"/>
</dbReference>
<dbReference type="Pfam" id="PF22009">
    <property type="entry name" value="YLDV-IL18BP-like"/>
    <property type="match status" value="1"/>
</dbReference>
<dbReference type="EMBL" id="JAVHJS010000019">
    <property type="protein sequence ID" value="KAK2826934.1"/>
    <property type="molecule type" value="Genomic_DNA"/>
</dbReference>
<evidence type="ECO:0000256" key="1">
    <source>
        <dbReference type="SAM" id="SignalP"/>
    </source>
</evidence>
<dbReference type="InterPro" id="IPR007110">
    <property type="entry name" value="Ig-like_dom"/>
</dbReference>
<comment type="caution">
    <text evidence="3">The sequence shown here is derived from an EMBL/GenBank/DDBJ whole genome shotgun (WGS) entry which is preliminary data.</text>
</comment>
<protein>
    <recommendedName>
        <fullName evidence="2">Ig-like domain-containing protein</fullName>
    </recommendedName>
</protein>